<feature type="region of interest" description="Disordered" evidence="1">
    <location>
        <begin position="1"/>
        <end position="20"/>
    </location>
</feature>
<dbReference type="SMART" id="SM00256">
    <property type="entry name" value="FBOX"/>
    <property type="match status" value="1"/>
</dbReference>
<evidence type="ECO:0000313" key="3">
    <source>
        <dbReference type="EMBL" id="OEL30438.1"/>
    </source>
</evidence>
<proteinExistence type="predicted"/>
<evidence type="ECO:0000259" key="2">
    <source>
        <dbReference type="SMART" id="SM00256"/>
    </source>
</evidence>
<evidence type="ECO:0000256" key="1">
    <source>
        <dbReference type="SAM" id="MobiDB-lite"/>
    </source>
</evidence>
<dbReference type="Proteomes" id="UP000095767">
    <property type="component" value="Unassembled WGS sequence"/>
</dbReference>
<dbReference type="InterPro" id="IPR036047">
    <property type="entry name" value="F-box-like_dom_sf"/>
</dbReference>
<keyword evidence="4" id="KW-1185">Reference proteome</keyword>
<dbReference type="STRING" id="888268.A0A1E5VZ95"/>
<feature type="domain" description="F-box" evidence="2">
    <location>
        <begin position="24"/>
        <end position="64"/>
    </location>
</feature>
<dbReference type="InterPro" id="IPR001810">
    <property type="entry name" value="F-box_dom"/>
</dbReference>
<dbReference type="Gene3D" id="1.20.1280.50">
    <property type="match status" value="1"/>
</dbReference>
<evidence type="ECO:0000313" key="4">
    <source>
        <dbReference type="Proteomes" id="UP000095767"/>
    </source>
</evidence>
<sequence length="408" mass="45904">MEGAEGSEADDAGGREPDSAASRLTDDLILQILSQLPARSLHRFRCVSRHWRDHICSPDNRRRMAQTFAGFFYIGWTCDDNNILSDKFLHFASVRANNGGEGPVIDPSALSFPPGYHARLYRIDSCNNHLLIRTWDPVVRFATNYAVCNPATDELSPLPDSPTLSERCTTARLLFDPPSAGASSSSSRRSYRIFEFQCDDVGSYRCPDVWIYSTETRAWTYKQCGWAHDGDPVTLADDTSGVYHRGMLHLCPKEPVIASVDRDGNKWITTPKPADPGDDGFLGGPPPGHIGVSQGRVQFLNTPEYNHLKMCVWERDKGRWVPKHSIDLRELFVTWDSRLGLNCRLLGVNPDRGMVYFLQGQHNKLASYDTERGEGRIICELGFNNYTPYVAYSPSFALSFARTLREDQ</sequence>
<reference evidence="3 4" key="1">
    <citation type="submission" date="2016-09" db="EMBL/GenBank/DDBJ databases">
        <title>The draft genome of Dichanthelium oligosanthes: A C3 panicoid grass species.</title>
        <authorList>
            <person name="Studer A.J."/>
            <person name="Schnable J.C."/>
            <person name="Brutnell T.P."/>
        </authorList>
    </citation>
    <scope>NUCLEOTIDE SEQUENCE [LARGE SCALE GENOMIC DNA]</scope>
    <source>
        <strain evidence="4">cv. Kellogg 1175</strain>
        <tissue evidence="3">Leaf</tissue>
    </source>
</reference>
<dbReference type="AlphaFoldDB" id="A0A1E5VZ95"/>
<dbReference type="InterPro" id="IPR055290">
    <property type="entry name" value="At3g26010-like"/>
</dbReference>
<dbReference type="SUPFAM" id="SSF81383">
    <property type="entry name" value="F-box domain"/>
    <property type="match status" value="1"/>
</dbReference>
<organism evidence="3 4">
    <name type="scientific">Dichanthelium oligosanthes</name>
    <dbReference type="NCBI Taxonomy" id="888268"/>
    <lineage>
        <taxon>Eukaryota</taxon>
        <taxon>Viridiplantae</taxon>
        <taxon>Streptophyta</taxon>
        <taxon>Embryophyta</taxon>
        <taxon>Tracheophyta</taxon>
        <taxon>Spermatophyta</taxon>
        <taxon>Magnoliopsida</taxon>
        <taxon>Liliopsida</taxon>
        <taxon>Poales</taxon>
        <taxon>Poaceae</taxon>
        <taxon>PACMAD clade</taxon>
        <taxon>Panicoideae</taxon>
        <taxon>Panicodae</taxon>
        <taxon>Paniceae</taxon>
        <taxon>Dichantheliinae</taxon>
        <taxon>Dichanthelium</taxon>
    </lineage>
</organism>
<dbReference type="PANTHER" id="PTHR35546:SF125">
    <property type="entry name" value="F-BOX DOMAIN-CONTAINING PROTEIN"/>
    <property type="match status" value="1"/>
</dbReference>
<dbReference type="OrthoDB" id="691639at2759"/>
<protein>
    <recommendedName>
        <fullName evidence="2">F-box domain-containing protein</fullName>
    </recommendedName>
</protein>
<dbReference type="EMBL" id="LWDX02025714">
    <property type="protein sequence ID" value="OEL30438.1"/>
    <property type="molecule type" value="Genomic_DNA"/>
</dbReference>
<gene>
    <name evidence="3" type="ORF">BAE44_0008549</name>
</gene>
<dbReference type="Pfam" id="PF00646">
    <property type="entry name" value="F-box"/>
    <property type="match status" value="1"/>
</dbReference>
<comment type="caution">
    <text evidence="3">The sequence shown here is derived from an EMBL/GenBank/DDBJ whole genome shotgun (WGS) entry which is preliminary data.</text>
</comment>
<feature type="compositionally biased region" description="Acidic residues" evidence="1">
    <location>
        <begin position="1"/>
        <end position="11"/>
    </location>
</feature>
<dbReference type="PANTHER" id="PTHR35546">
    <property type="entry name" value="F-BOX PROTEIN INTERACTION DOMAIN PROTEIN-RELATED"/>
    <property type="match status" value="1"/>
</dbReference>
<accession>A0A1E5VZ95</accession>
<name>A0A1E5VZ95_9POAL</name>